<feature type="chain" id="PRO_5025706277" description="Carboxylic ester hydrolase" evidence="3">
    <location>
        <begin position="24"/>
        <end position="598"/>
    </location>
</feature>
<sequence>MGRLSQLWTTAIVSFLALKAAIAEPILLVPRATPTIDLGYSIYEGAYDAKSGVNAFKGIRYAAPPLGKLRWAAPQAPRTNRTSTIPATSYGPVCPQTGISSETPDEYGFLSGPGNEDCLFLNVFAPANARNLPVFFWIHGGGYALFTSAGLDPSEFMGTNKNGFVSVTINYRLGAFGFLAGDDVKQDGALNAGLLDMNFALQWVQKYISKFGGDPSRVTVAGESAGGAAVMYQAMAYGGKQDKTLFSNIITASPWIPNQYKYNDKTPVKAYDDFAEAAGCSEAPDTLACLRAAESSVLQTASQQVSEAGPFGTFAFLPVTDGTFVRKRPTEQLFAKAVKGKRILSSNLANEGVPLSPPTSKTLAAFRDYIDITFPHFTAKDKAALESQYSYEGDDQDTDQSTPLFDTPGTSTAYTAINQSIHATGQQQRLFNVFAEYAFDCPSYWLASAFPQAWKYQFSVPPSYHGYDLNALWSNPATTTPGRDFIRAFQLIWGSFIMHNTPVIRVEDAKGKPNATVPVGAFGNIHWPQWTERSKVFMSLNTTGGVPVRMTPTENLQYDVYTDPGVTNVFKLADGRSWEGGRGERCEWWGRMAAKVPY</sequence>
<dbReference type="Pfam" id="PF00135">
    <property type="entry name" value="COesterase"/>
    <property type="match status" value="1"/>
</dbReference>
<dbReference type="InterPro" id="IPR029058">
    <property type="entry name" value="AB_hydrolase_fold"/>
</dbReference>
<dbReference type="InterPro" id="IPR002018">
    <property type="entry name" value="CarbesteraseB"/>
</dbReference>
<feature type="domain" description="Carboxylesterase type B" evidence="4">
    <location>
        <begin position="49"/>
        <end position="544"/>
    </location>
</feature>
<accession>A0A6A6V397</accession>
<dbReference type="InterPro" id="IPR019819">
    <property type="entry name" value="Carboxylesterase_B_CS"/>
</dbReference>
<evidence type="ECO:0000256" key="1">
    <source>
        <dbReference type="ARBA" id="ARBA00005964"/>
    </source>
</evidence>
<dbReference type="Proteomes" id="UP000799440">
    <property type="component" value="Unassembled WGS sequence"/>
</dbReference>
<dbReference type="OrthoDB" id="408631at2759"/>
<protein>
    <recommendedName>
        <fullName evidence="3">Carboxylic ester hydrolase</fullName>
        <ecNumber evidence="3">3.1.1.-</ecNumber>
    </recommendedName>
</protein>
<evidence type="ECO:0000259" key="4">
    <source>
        <dbReference type="Pfam" id="PF00135"/>
    </source>
</evidence>
<proteinExistence type="inferred from homology"/>
<dbReference type="PANTHER" id="PTHR11559">
    <property type="entry name" value="CARBOXYLESTERASE"/>
    <property type="match status" value="1"/>
</dbReference>
<feature type="signal peptide" evidence="3">
    <location>
        <begin position="1"/>
        <end position="23"/>
    </location>
</feature>
<dbReference type="SUPFAM" id="SSF53474">
    <property type="entry name" value="alpha/beta-Hydrolases"/>
    <property type="match status" value="1"/>
</dbReference>
<comment type="similarity">
    <text evidence="1 3">Belongs to the type-B carboxylesterase/lipase family.</text>
</comment>
<evidence type="ECO:0000256" key="2">
    <source>
        <dbReference type="ARBA" id="ARBA00022801"/>
    </source>
</evidence>
<dbReference type="FunFam" id="3.40.50.1820:FF:000266">
    <property type="entry name" value="Carboxylic ester hydrolase"/>
    <property type="match status" value="1"/>
</dbReference>
<dbReference type="EMBL" id="MU006588">
    <property type="protein sequence ID" value="KAF2744503.1"/>
    <property type="molecule type" value="Genomic_DNA"/>
</dbReference>
<keyword evidence="6" id="KW-1185">Reference proteome</keyword>
<dbReference type="InterPro" id="IPR050309">
    <property type="entry name" value="Type-B_Carboxylest/Lipase"/>
</dbReference>
<keyword evidence="3" id="KW-0732">Signal</keyword>
<dbReference type="EC" id="3.1.1.-" evidence="3"/>
<dbReference type="PROSITE" id="PS00941">
    <property type="entry name" value="CARBOXYLESTERASE_B_2"/>
    <property type="match status" value="1"/>
</dbReference>
<dbReference type="AlphaFoldDB" id="A0A6A6V397"/>
<dbReference type="PROSITE" id="PS00122">
    <property type="entry name" value="CARBOXYLESTERASE_B_1"/>
    <property type="match status" value="1"/>
</dbReference>
<evidence type="ECO:0000256" key="3">
    <source>
        <dbReference type="RuleBase" id="RU361235"/>
    </source>
</evidence>
<dbReference type="Gene3D" id="3.40.50.1820">
    <property type="entry name" value="alpha/beta hydrolase"/>
    <property type="match status" value="1"/>
</dbReference>
<name>A0A6A6V397_9PLEO</name>
<dbReference type="GO" id="GO:0016787">
    <property type="term" value="F:hydrolase activity"/>
    <property type="evidence" value="ECO:0007669"/>
    <property type="project" value="UniProtKB-KW"/>
</dbReference>
<keyword evidence="2 3" id="KW-0378">Hydrolase</keyword>
<evidence type="ECO:0000313" key="6">
    <source>
        <dbReference type="Proteomes" id="UP000799440"/>
    </source>
</evidence>
<organism evidence="5 6">
    <name type="scientific">Sporormia fimetaria CBS 119925</name>
    <dbReference type="NCBI Taxonomy" id="1340428"/>
    <lineage>
        <taxon>Eukaryota</taxon>
        <taxon>Fungi</taxon>
        <taxon>Dikarya</taxon>
        <taxon>Ascomycota</taxon>
        <taxon>Pezizomycotina</taxon>
        <taxon>Dothideomycetes</taxon>
        <taxon>Pleosporomycetidae</taxon>
        <taxon>Pleosporales</taxon>
        <taxon>Sporormiaceae</taxon>
        <taxon>Sporormia</taxon>
    </lineage>
</organism>
<gene>
    <name evidence="5" type="ORF">M011DRAFT_408328</name>
</gene>
<dbReference type="InterPro" id="IPR019826">
    <property type="entry name" value="Carboxylesterase_B_AS"/>
</dbReference>
<evidence type="ECO:0000313" key="5">
    <source>
        <dbReference type="EMBL" id="KAF2744503.1"/>
    </source>
</evidence>
<reference evidence="5" key="1">
    <citation type="journal article" date="2020" name="Stud. Mycol.">
        <title>101 Dothideomycetes genomes: a test case for predicting lifestyles and emergence of pathogens.</title>
        <authorList>
            <person name="Haridas S."/>
            <person name="Albert R."/>
            <person name="Binder M."/>
            <person name="Bloem J."/>
            <person name="Labutti K."/>
            <person name="Salamov A."/>
            <person name="Andreopoulos B."/>
            <person name="Baker S."/>
            <person name="Barry K."/>
            <person name="Bills G."/>
            <person name="Bluhm B."/>
            <person name="Cannon C."/>
            <person name="Castanera R."/>
            <person name="Culley D."/>
            <person name="Daum C."/>
            <person name="Ezra D."/>
            <person name="Gonzalez J."/>
            <person name="Henrissat B."/>
            <person name="Kuo A."/>
            <person name="Liang C."/>
            <person name="Lipzen A."/>
            <person name="Lutzoni F."/>
            <person name="Magnuson J."/>
            <person name="Mondo S."/>
            <person name="Nolan M."/>
            <person name="Ohm R."/>
            <person name="Pangilinan J."/>
            <person name="Park H.-J."/>
            <person name="Ramirez L."/>
            <person name="Alfaro M."/>
            <person name="Sun H."/>
            <person name="Tritt A."/>
            <person name="Yoshinaga Y."/>
            <person name="Zwiers L.-H."/>
            <person name="Turgeon B."/>
            <person name="Goodwin S."/>
            <person name="Spatafora J."/>
            <person name="Crous P."/>
            <person name="Grigoriev I."/>
        </authorList>
    </citation>
    <scope>NUCLEOTIDE SEQUENCE</scope>
    <source>
        <strain evidence="5">CBS 119925</strain>
    </source>
</reference>